<comment type="caution">
    <text evidence="1">The sequence shown here is derived from an EMBL/GenBank/DDBJ whole genome shotgun (WGS) entry which is preliminary data.</text>
</comment>
<proteinExistence type="predicted"/>
<organism evidence="1 2">
    <name type="scientific">Luteolibacter soli</name>
    <dbReference type="NCBI Taxonomy" id="3135280"/>
    <lineage>
        <taxon>Bacteria</taxon>
        <taxon>Pseudomonadati</taxon>
        <taxon>Verrucomicrobiota</taxon>
        <taxon>Verrucomicrobiia</taxon>
        <taxon>Verrucomicrobiales</taxon>
        <taxon>Verrucomicrobiaceae</taxon>
        <taxon>Luteolibacter</taxon>
    </lineage>
</organism>
<gene>
    <name evidence="1" type="ORF">WKV53_24410</name>
</gene>
<protein>
    <submittedName>
        <fullName evidence="1">Uncharacterized protein</fullName>
    </submittedName>
</protein>
<reference evidence="1 2" key="1">
    <citation type="submission" date="2024-04" db="EMBL/GenBank/DDBJ databases">
        <title>Luteolibacter sp. isolated from soil.</title>
        <authorList>
            <person name="An J."/>
        </authorList>
    </citation>
    <scope>NUCLEOTIDE SEQUENCE [LARGE SCALE GENOMIC DNA]</scope>
    <source>
        <strain evidence="1 2">Y139</strain>
    </source>
</reference>
<dbReference type="RefSeq" id="WP_341407448.1">
    <property type="nucleotide sequence ID" value="NZ_JBBUKT010000013.1"/>
</dbReference>
<evidence type="ECO:0000313" key="2">
    <source>
        <dbReference type="Proteomes" id="UP001371305"/>
    </source>
</evidence>
<name>A0ABU9B0Y6_9BACT</name>
<sequence>MIAPKYKPLLPQSADELPEHGKIALRAHKRAARKLRAEHRRLGLPIIVWKNGKVVEEQP</sequence>
<dbReference type="Proteomes" id="UP001371305">
    <property type="component" value="Unassembled WGS sequence"/>
</dbReference>
<keyword evidence="2" id="KW-1185">Reference proteome</keyword>
<evidence type="ECO:0000313" key="1">
    <source>
        <dbReference type="EMBL" id="MEK7953681.1"/>
    </source>
</evidence>
<dbReference type="EMBL" id="JBBUKT010000013">
    <property type="protein sequence ID" value="MEK7953681.1"/>
    <property type="molecule type" value="Genomic_DNA"/>
</dbReference>
<accession>A0ABU9B0Y6</accession>